<organism evidence="2 3">
    <name type="scientific">Xenorhabdus bovienii str. kraussei Becker Underwood</name>
    <dbReference type="NCBI Taxonomy" id="1398204"/>
    <lineage>
        <taxon>Bacteria</taxon>
        <taxon>Pseudomonadati</taxon>
        <taxon>Pseudomonadota</taxon>
        <taxon>Gammaproteobacteria</taxon>
        <taxon>Enterobacterales</taxon>
        <taxon>Morganellaceae</taxon>
        <taxon>Xenorhabdus</taxon>
    </lineage>
</organism>
<sequence>MANAFDFELHADENATKALAEIEARIKALEPALNSAREGLRFGGSETLENTGALGNKLRDMSQSAKDNVQNISDMIPPLKNFGELFTKYSSMASKGGLVGAVSGAIGYGMSKGYQTLRDMGKDAYNLDVLSKNTAMSIKDSSSLIGAMVQIGTEADQAKDSVQNLFNTLNAAERGENGSARAELDKLGVKIHTTKNGSADVIPTLLELEEAFRNKNIPSETENRLIVKLGLTPEILALLREGKIQERLDKAKKYGQTRTEEENKKLVDFDASANEFGARVDGLWNRAKIAGASWMLEESPEMKSVKDYKMRSKDTIDSFYHGNKSEDIRHIALGDDEFKKQLTFKERLSLTINKPDEGLQKKLDDKYSELWETQKKEHEAKSKAKEIPQLPKYEEPNYPNPLKSTGKKPRGIRNNNPGNLVAAPNAVGKDYGKTHTYVKFGTAHDGISAMARQIMLDAERGLNTIYSLLNKYASKKAGNNTSGYIDRVSKQTGYGPNQPINMHDPKELKKVMGAMIVVENDLNPYSDEQMNAGINDAIHDDRWSGLRKPHILREQRQQYGSNGQNQQFPSLYSNRQDAESEAEIAKGMAKVFQEAIRDKLQVEITLVNDKTGERQKFQSKSSGKVTTSMQYP</sequence>
<name>A0A077PPD5_XENBV</name>
<evidence type="ECO:0000313" key="2">
    <source>
        <dbReference type="EMBL" id="CDH22646.1"/>
    </source>
</evidence>
<protein>
    <submittedName>
        <fullName evidence="2">Putative bacteriophage protein</fullName>
    </submittedName>
</protein>
<dbReference type="RefSeq" id="WP_038194777.1">
    <property type="nucleotide sequence ID" value="NZ_CAWLXS010000124.1"/>
</dbReference>
<dbReference type="EMBL" id="CBSZ010000031">
    <property type="protein sequence ID" value="CDH22646.1"/>
    <property type="molecule type" value="Genomic_DNA"/>
</dbReference>
<dbReference type="AlphaFoldDB" id="A0A077PPD5"/>
<dbReference type="HOGENOM" id="CLU_452644_0_0_6"/>
<evidence type="ECO:0000313" key="3">
    <source>
        <dbReference type="Proteomes" id="UP000028493"/>
    </source>
</evidence>
<feature type="region of interest" description="Disordered" evidence="1">
    <location>
        <begin position="374"/>
        <end position="426"/>
    </location>
</feature>
<comment type="caution">
    <text evidence="2">The sequence shown here is derived from an EMBL/GenBank/DDBJ whole genome shotgun (WGS) entry which is preliminary data.</text>
</comment>
<reference evidence="2" key="1">
    <citation type="submission" date="2013-07" db="EMBL/GenBank/DDBJ databases">
        <title>Sub-species coevolution in mutualistic symbiosis.</title>
        <authorList>
            <person name="Murfin K."/>
            <person name="Klassen J."/>
            <person name="Lee M."/>
            <person name="Forst S."/>
            <person name="Stock P."/>
            <person name="Goodrich-Blair H."/>
        </authorList>
    </citation>
    <scope>NUCLEOTIDE SEQUENCE [LARGE SCALE GENOMIC DNA]</scope>
    <source>
        <strain evidence="2">Kraussei Becker Underwood</strain>
    </source>
</reference>
<feature type="compositionally biased region" description="Polar residues" evidence="1">
    <location>
        <begin position="618"/>
        <end position="632"/>
    </location>
</feature>
<gene>
    <name evidence="2" type="ORF">XBKB1_1260009</name>
</gene>
<proteinExistence type="predicted"/>
<accession>A0A077PPD5</accession>
<dbReference type="Proteomes" id="UP000028493">
    <property type="component" value="Unassembled WGS sequence"/>
</dbReference>
<feature type="region of interest" description="Disordered" evidence="1">
    <location>
        <begin position="610"/>
        <end position="632"/>
    </location>
</feature>
<evidence type="ECO:0000256" key="1">
    <source>
        <dbReference type="SAM" id="MobiDB-lite"/>
    </source>
</evidence>
<feature type="compositionally biased region" description="Basic and acidic residues" evidence="1">
    <location>
        <begin position="374"/>
        <end position="386"/>
    </location>
</feature>